<keyword evidence="6" id="KW-0472">Membrane</keyword>
<dbReference type="GO" id="GO:0005829">
    <property type="term" value="C:cytosol"/>
    <property type="evidence" value="ECO:0007669"/>
    <property type="project" value="TreeGrafter"/>
</dbReference>
<dbReference type="Proteomes" id="UP000287651">
    <property type="component" value="Unassembled WGS sequence"/>
</dbReference>
<name>A0A426XKR0_ENSVE</name>
<dbReference type="PANTHER" id="PTHR31223">
    <property type="entry name" value="LOG FAMILY PROTEIN YJL055W"/>
    <property type="match status" value="1"/>
</dbReference>
<gene>
    <name evidence="7" type="ORF">B296_00045472</name>
</gene>
<evidence type="ECO:0000256" key="4">
    <source>
        <dbReference type="ARBA" id="ARBA00047718"/>
    </source>
</evidence>
<dbReference type="AlphaFoldDB" id="A0A426XKR0"/>
<comment type="caution">
    <text evidence="7">The sequence shown here is derived from an EMBL/GenBank/DDBJ whole genome shotgun (WGS) entry which is preliminary data.</text>
</comment>
<evidence type="ECO:0000256" key="6">
    <source>
        <dbReference type="SAM" id="Phobius"/>
    </source>
</evidence>
<evidence type="ECO:0000256" key="3">
    <source>
        <dbReference type="ARBA" id="ARBA00022712"/>
    </source>
</evidence>
<comment type="similarity">
    <text evidence="1">Belongs to the LOG family.</text>
</comment>
<comment type="catalytic activity">
    <reaction evidence="5">
        <text>9-ribosyl-trans-zeatin 5'-phosphate + H2O = trans-zeatin + D-ribose 5-phosphate</text>
        <dbReference type="Rhea" id="RHEA:48564"/>
        <dbReference type="ChEBI" id="CHEBI:15377"/>
        <dbReference type="ChEBI" id="CHEBI:16522"/>
        <dbReference type="ChEBI" id="CHEBI:78346"/>
        <dbReference type="ChEBI" id="CHEBI:87947"/>
        <dbReference type="EC" id="3.2.2.n1"/>
    </reaction>
</comment>
<evidence type="ECO:0000313" key="8">
    <source>
        <dbReference type="Proteomes" id="UP000287651"/>
    </source>
</evidence>
<keyword evidence="3" id="KW-0203">Cytokinin biosynthesis</keyword>
<dbReference type="InterPro" id="IPR031100">
    <property type="entry name" value="LOG_fam"/>
</dbReference>
<feature type="transmembrane region" description="Helical" evidence="6">
    <location>
        <begin position="220"/>
        <end position="242"/>
    </location>
</feature>
<dbReference type="SUPFAM" id="SSF102405">
    <property type="entry name" value="MCP/YpsA-like"/>
    <property type="match status" value="1"/>
</dbReference>
<evidence type="ECO:0000256" key="5">
    <source>
        <dbReference type="ARBA" id="ARBA00049153"/>
    </source>
</evidence>
<accession>A0A426XKR0</accession>
<keyword evidence="6" id="KW-0812">Transmembrane</keyword>
<dbReference type="GO" id="GO:0016799">
    <property type="term" value="F:hydrolase activity, hydrolyzing N-glycosyl compounds"/>
    <property type="evidence" value="ECO:0007669"/>
    <property type="project" value="TreeGrafter"/>
</dbReference>
<reference evidence="7 8" key="1">
    <citation type="journal article" date="2014" name="Agronomy (Basel)">
        <title>A Draft Genome Sequence for Ensete ventricosum, the Drought-Tolerant Tree Against Hunger.</title>
        <authorList>
            <person name="Harrison J."/>
            <person name="Moore K.A."/>
            <person name="Paszkiewicz K."/>
            <person name="Jones T."/>
            <person name="Grant M."/>
            <person name="Ambacheew D."/>
            <person name="Muzemil S."/>
            <person name="Studholme D.J."/>
        </authorList>
    </citation>
    <scope>NUCLEOTIDE SEQUENCE [LARGE SCALE GENOMIC DNA]</scope>
</reference>
<comment type="catalytic activity">
    <reaction evidence="4">
        <text>N(6)-(dimethylallyl)adenosine 5'-phosphate + H2O = N(6)-dimethylallyladenine + D-ribose 5-phosphate</text>
        <dbReference type="Rhea" id="RHEA:48560"/>
        <dbReference type="ChEBI" id="CHEBI:15377"/>
        <dbReference type="ChEBI" id="CHEBI:17660"/>
        <dbReference type="ChEBI" id="CHEBI:57526"/>
        <dbReference type="ChEBI" id="CHEBI:78346"/>
        <dbReference type="EC" id="3.2.2.n1"/>
    </reaction>
</comment>
<dbReference type="EC" id="3.2.2.n1" evidence="2"/>
<evidence type="ECO:0000313" key="7">
    <source>
        <dbReference type="EMBL" id="RRT40118.1"/>
    </source>
</evidence>
<dbReference type="GO" id="GO:0005634">
    <property type="term" value="C:nucleus"/>
    <property type="evidence" value="ECO:0007669"/>
    <property type="project" value="TreeGrafter"/>
</dbReference>
<dbReference type="Gene3D" id="3.40.50.450">
    <property type="match status" value="2"/>
</dbReference>
<dbReference type="Pfam" id="PF03641">
    <property type="entry name" value="Lysine_decarbox"/>
    <property type="match status" value="1"/>
</dbReference>
<dbReference type="GO" id="GO:0009691">
    <property type="term" value="P:cytokinin biosynthetic process"/>
    <property type="evidence" value="ECO:0007669"/>
    <property type="project" value="UniProtKB-KW"/>
</dbReference>
<dbReference type="PANTHER" id="PTHR31223:SF51">
    <property type="entry name" value="CYTOKININ RIBOSIDE 5'-MONOPHOSPHATE PHOSPHORIBOHYDROLASE LOG4-RELATED"/>
    <property type="match status" value="1"/>
</dbReference>
<sequence length="250" mass="27195">MRSEERVQKSMLAAAKELAAAEENAWEVMVATAGAISSDRSMTVVKKRLKKRAVTEICRLTAGSSICGFQGIYSNEEEEDNSARCVLPRDGLQIGMTALDPVLLAFVERKIDLVYGGGSAGLMGLVSKTVFNGGCHVLGYNLTASANMCSCQVGLLNVDGYYDSLLALFDKGVEQGFIEDSARHIVASAESAEELLRKMEVGGRRGEERRGWREHRDRRSGFCCVCILLQFWLGAAALLGWVGSGEQSRE</sequence>
<protein>
    <recommendedName>
        <fullName evidence="2">cytokinin riboside 5'-monophosphate phosphoribohydrolase</fullName>
        <ecNumber evidence="2">3.2.2.n1</ecNumber>
    </recommendedName>
</protein>
<evidence type="ECO:0000256" key="2">
    <source>
        <dbReference type="ARBA" id="ARBA00012205"/>
    </source>
</evidence>
<organism evidence="7 8">
    <name type="scientific">Ensete ventricosum</name>
    <name type="common">Abyssinian banana</name>
    <name type="synonym">Musa ensete</name>
    <dbReference type="NCBI Taxonomy" id="4639"/>
    <lineage>
        <taxon>Eukaryota</taxon>
        <taxon>Viridiplantae</taxon>
        <taxon>Streptophyta</taxon>
        <taxon>Embryophyta</taxon>
        <taxon>Tracheophyta</taxon>
        <taxon>Spermatophyta</taxon>
        <taxon>Magnoliopsida</taxon>
        <taxon>Liliopsida</taxon>
        <taxon>Zingiberales</taxon>
        <taxon>Musaceae</taxon>
        <taxon>Ensete</taxon>
    </lineage>
</organism>
<dbReference type="EMBL" id="AMZH03019634">
    <property type="protein sequence ID" value="RRT40118.1"/>
    <property type="molecule type" value="Genomic_DNA"/>
</dbReference>
<keyword evidence="6" id="KW-1133">Transmembrane helix</keyword>
<proteinExistence type="inferred from homology"/>
<evidence type="ECO:0000256" key="1">
    <source>
        <dbReference type="ARBA" id="ARBA00006763"/>
    </source>
</evidence>